<dbReference type="PATRIC" id="fig|1121448.10.peg.2283"/>
<reference evidence="1 2" key="1">
    <citation type="journal article" date="2013" name="J. Bacteriol.">
        <title>Roles of HynAB and Ech, the only two hydrogenases found in the model sulfate reducer Desulfovibrio gigas.</title>
        <authorList>
            <person name="Morais-Silva F.O."/>
            <person name="Santos C.I."/>
            <person name="Rodrigues R."/>
            <person name="Pereira I.A."/>
            <person name="Rodrigues-Pousada C."/>
        </authorList>
    </citation>
    <scope>NUCLEOTIDE SEQUENCE [LARGE SCALE GENOMIC DNA]</scope>
    <source>
        <strain evidence="2">ATCC 19364 / DSM 1382 / NCIMB 9332 / VKM B-1759</strain>
    </source>
</reference>
<dbReference type="EMBL" id="CP006585">
    <property type="protein sequence ID" value="AGW14083.1"/>
    <property type="molecule type" value="Genomic_DNA"/>
</dbReference>
<proteinExistence type="predicted"/>
<dbReference type="AlphaFoldDB" id="T2GCS7"/>
<keyword evidence="2" id="KW-1185">Reference proteome</keyword>
<dbReference type="Proteomes" id="UP000016587">
    <property type="component" value="Chromosome"/>
</dbReference>
<dbReference type="HOGENOM" id="CLU_2080983_0_0_7"/>
<reference evidence="2" key="2">
    <citation type="submission" date="2013-07" db="EMBL/GenBank/DDBJ databases">
        <authorList>
            <person name="Morais-Silva F.O."/>
            <person name="Rezende A.M."/>
            <person name="Pimentel C."/>
            <person name="Resende D.M."/>
            <person name="Santos C.I."/>
            <person name="Clemente C."/>
            <person name="de Oliveira L.M."/>
            <person name="da Silva S.M."/>
            <person name="Costa D.A."/>
            <person name="Varela-Raposo A."/>
            <person name="Horacio E.C.A."/>
            <person name="Matos M."/>
            <person name="Flores O."/>
            <person name="Ruiz J.C."/>
            <person name="Rodrigues-Pousada C."/>
        </authorList>
    </citation>
    <scope>NUCLEOTIDE SEQUENCE [LARGE SCALE GENOMIC DNA]</scope>
    <source>
        <strain evidence="2">ATCC 19364 / DSM 1382 / NCIMB 9332 / VKM B-1759</strain>
    </source>
</reference>
<organism evidence="1 2">
    <name type="scientific">Megalodesulfovibrio gigas (strain ATCC 19364 / DSM 1382 / NCIMB 9332 / VKM B-1759)</name>
    <name type="common">Desulfovibrio gigas</name>
    <dbReference type="NCBI Taxonomy" id="1121448"/>
    <lineage>
        <taxon>Bacteria</taxon>
        <taxon>Pseudomonadati</taxon>
        <taxon>Thermodesulfobacteriota</taxon>
        <taxon>Desulfovibrionia</taxon>
        <taxon>Desulfovibrionales</taxon>
        <taxon>Desulfovibrionaceae</taxon>
        <taxon>Megalodesulfovibrio</taxon>
    </lineage>
</organism>
<dbReference type="OrthoDB" id="9997782at2"/>
<name>T2GCS7_MEGG1</name>
<dbReference type="PROSITE" id="PS51257">
    <property type="entry name" value="PROKAR_LIPOPROTEIN"/>
    <property type="match status" value="1"/>
</dbReference>
<evidence type="ECO:0008006" key="3">
    <source>
        <dbReference type="Google" id="ProtNLM"/>
    </source>
</evidence>
<sequence>MTRVFHFAGPGLWLLVLLLALLTAGGGCASKQDHVWPRRVDGLRGLHVGMNKQQVLMELGDPDATRASGRITYLCYQLPMRDASKRDAQRKGVWYFIKHEDNLVIKFGPATAEDNCG</sequence>
<dbReference type="RefSeq" id="WP_021761043.1">
    <property type="nucleotide sequence ID" value="NC_022444.1"/>
</dbReference>
<gene>
    <name evidence="1" type="ORF">DGI_2330</name>
</gene>
<dbReference type="KEGG" id="dgg:DGI_2330"/>
<dbReference type="STRING" id="1121448.DGI_2330"/>
<evidence type="ECO:0000313" key="1">
    <source>
        <dbReference type="EMBL" id="AGW14083.1"/>
    </source>
</evidence>
<evidence type="ECO:0000313" key="2">
    <source>
        <dbReference type="Proteomes" id="UP000016587"/>
    </source>
</evidence>
<protein>
    <recommendedName>
        <fullName evidence="3">Lipoprotein SmpA/OmlA domain-containing protein</fullName>
    </recommendedName>
</protein>
<accession>T2GCS7</accession>